<dbReference type="Proteomes" id="UP001552299">
    <property type="component" value="Unassembled WGS sequence"/>
</dbReference>
<keyword evidence="1" id="KW-0472">Membrane</keyword>
<keyword evidence="3" id="KW-1185">Reference proteome</keyword>
<protein>
    <submittedName>
        <fullName evidence="2">Uncharacterized protein</fullName>
    </submittedName>
</protein>
<reference evidence="2 3" key="1">
    <citation type="journal article" date="2024" name="Plant Biotechnol. J.">
        <title>Dendrobium thyrsiflorum genome and its molecular insights into genes involved in important horticultural traits.</title>
        <authorList>
            <person name="Chen B."/>
            <person name="Wang J.Y."/>
            <person name="Zheng P.J."/>
            <person name="Li K.L."/>
            <person name="Liang Y.M."/>
            <person name="Chen X.F."/>
            <person name="Zhang C."/>
            <person name="Zhao X."/>
            <person name="He X."/>
            <person name="Zhang G.Q."/>
            <person name="Liu Z.J."/>
            <person name="Xu Q."/>
        </authorList>
    </citation>
    <scope>NUCLEOTIDE SEQUENCE [LARGE SCALE GENOMIC DNA]</scope>
    <source>
        <strain evidence="2">GZMU011</strain>
    </source>
</reference>
<feature type="transmembrane region" description="Helical" evidence="1">
    <location>
        <begin position="6"/>
        <end position="33"/>
    </location>
</feature>
<proteinExistence type="predicted"/>
<name>A0ABD0TUA5_DENTH</name>
<evidence type="ECO:0000313" key="3">
    <source>
        <dbReference type="Proteomes" id="UP001552299"/>
    </source>
</evidence>
<feature type="transmembrane region" description="Helical" evidence="1">
    <location>
        <begin position="103"/>
        <end position="123"/>
    </location>
</feature>
<sequence length="217" mass="24011">MDLGEAAGMILTIILRFEALSLVLILEFSIGIISAEAGKLVEHSFVKLSIIVAVHEFGLLSCAMINGYFVMGKYDLSVDVSIGGAWKFVEILFGKFSGGVVEVMVFADLVLYAAIITVIRLPVIGDYKEIILGFPNYFVEGLMWAPVPSKVMVSCDLFFDVQCKCVEGLKSGGNSAETEAYVSDLVIQIFLIQEDRKKIFEDMVLYSGWKFQFNVED</sequence>
<evidence type="ECO:0000313" key="2">
    <source>
        <dbReference type="EMBL" id="KAL0903249.1"/>
    </source>
</evidence>
<dbReference type="AlphaFoldDB" id="A0ABD0TUA5"/>
<accession>A0ABD0TUA5</accession>
<keyword evidence="1" id="KW-0812">Transmembrane</keyword>
<organism evidence="2 3">
    <name type="scientific">Dendrobium thyrsiflorum</name>
    <name type="common">Pinecone-like raceme dendrobium</name>
    <name type="synonym">Orchid</name>
    <dbReference type="NCBI Taxonomy" id="117978"/>
    <lineage>
        <taxon>Eukaryota</taxon>
        <taxon>Viridiplantae</taxon>
        <taxon>Streptophyta</taxon>
        <taxon>Embryophyta</taxon>
        <taxon>Tracheophyta</taxon>
        <taxon>Spermatophyta</taxon>
        <taxon>Magnoliopsida</taxon>
        <taxon>Liliopsida</taxon>
        <taxon>Asparagales</taxon>
        <taxon>Orchidaceae</taxon>
        <taxon>Epidendroideae</taxon>
        <taxon>Malaxideae</taxon>
        <taxon>Dendrobiinae</taxon>
        <taxon>Dendrobium</taxon>
    </lineage>
</organism>
<evidence type="ECO:0000256" key="1">
    <source>
        <dbReference type="SAM" id="Phobius"/>
    </source>
</evidence>
<keyword evidence="1" id="KW-1133">Transmembrane helix</keyword>
<feature type="transmembrane region" description="Helical" evidence="1">
    <location>
        <begin position="45"/>
        <end position="69"/>
    </location>
</feature>
<dbReference type="EMBL" id="JANQDX010000020">
    <property type="protein sequence ID" value="KAL0903249.1"/>
    <property type="molecule type" value="Genomic_DNA"/>
</dbReference>
<gene>
    <name evidence="2" type="ORF">M5K25_027610</name>
</gene>
<comment type="caution">
    <text evidence="2">The sequence shown here is derived from an EMBL/GenBank/DDBJ whole genome shotgun (WGS) entry which is preliminary data.</text>
</comment>